<dbReference type="Proteomes" id="UP000789508">
    <property type="component" value="Unassembled WGS sequence"/>
</dbReference>
<name>A0A9N9P223_9GLOM</name>
<reference evidence="1" key="1">
    <citation type="submission" date="2021-06" db="EMBL/GenBank/DDBJ databases">
        <authorList>
            <person name="Kallberg Y."/>
            <person name="Tangrot J."/>
            <person name="Rosling A."/>
        </authorList>
    </citation>
    <scope>NUCLEOTIDE SEQUENCE</scope>
    <source>
        <strain evidence="1">FL130A</strain>
    </source>
</reference>
<feature type="non-terminal residue" evidence="1">
    <location>
        <position position="1"/>
    </location>
</feature>
<protein>
    <submittedName>
        <fullName evidence="1">6506_t:CDS:1</fullName>
    </submittedName>
</protein>
<proteinExistence type="predicted"/>
<sequence>KKPSAYNSIEFTLHKSIPYLQTSENKLFLANETPFNSYKVGDKLAIDLDKTRFFSPNVERGKIGNGSGIVAKLVEKDPSTPSYKNVPIYKSEEFAGE</sequence>
<organism evidence="1 2">
    <name type="scientific">Ambispora leptoticha</name>
    <dbReference type="NCBI Taxonomy" id="144679"/>
    <lineage>
        <taxon>Eukaryota</taxon>
        <taxon>Fungi</taxon>
        <taxon>Fungi incertae sedis</taxon>
        <taxon>Mucoromycota</taxon>
        <taxon>Glomeromycotina</taxon>
        <taxon>Glomeromycetes</taxon>
        <taxon>Archaeosporales</taxon>
        <taxon>Ambisporaceae</taxon>
        <taxon>Ambispora</taxon>
    </lineage>
</organism>
<keyword evidence="2" id="KW-1185">Reference proteome</keyword>
<evidence type="ECO:0000313" key="2">
    <source>
        <dbReference type="Proteomes" id="UP000789508"/>
    </source>
</evidence>
<comment type="caution">
    <text evidence="1">The sequence shown here is derived from an EMBL/GenBank/DDBJ whole genome shotgun (WGS) entry which is preliminary data.</text>
</comment>
<dbReference type="AlphaFoldDB" id="A0A9N9P223"/>
<dbReference type="EMBL" id="CAJVPS010056428">
    <property type="protein sequence ID" value="CAG8777164.1"/>
    <property type="molecule type" value="Genomic_DNA"/>
</dbReference>
<gene>
    <name evidence="1" type="ORF">ALEPTO_LOCUS14469</name>
</gene>
<accession>A0A9N9P223</accession>
<evidence type="ECO:0000313" key="1">
    <source>
        <dbReference type="EMBL" id="CAG8777164.1"/>
    </source>
</evidence>